<gene>
    <name evidence="1" type="ORF">STRPO_0250</name>
</gene>
<protein>
    <recommendedName>
        <fullName evidence="3">Phage membrane protein</fullName>
    </recommendedName>
</protein>
<keyword evidence="2" id="KW-1185">Reference proteome</keyword>
<sequence>MELTITQSLTLLPIVIFVLVKLLNSDYNATIEIEEVEVREQRNSNYGRVIQTMAEIH</sequence>
<comment type="caution">
    <text evidence="1">The sequence shown here is derived from an EMBL/GenBank/DDBJ whole genome shotgun (WGS) entry which is preliminary data.</text>
</comment>
<evidence type="ECO:0000313" key="1">
    <source>
        <dbReference type="EMBL" id="EGJ27052.1"/>
    </source>
</evidence>
<evidence type="ECO:0000313" key="2">
    <source>
        <dbReference type="Proteomes" id="UP000005356"/>
    </source>
</evidence>
<evidence type="ECO:0008006" key="3">
    <source>
        <dbReference type="Google" id="ProtNLM"/>
    </source>
</evidence>
<accession>A0ABN0CV25</accession>
<name>A0ABN0CV25_STRPO</name>
<reference evidence="1 2" key="1">
    <citation type="journal article" date="2014" name="Int. J. Syst. Evol. Microbiol.">
        <title>Phylogenomics and the dynamic genome evolution of the genus Streptococcus.</title>
        <authorList>
            <consortium name="The Broad Institute Genome Sequencing Platform"/>
            <person name="Richards V.P."/>
            <person name="Palmer S.R."/>
            <person name="Pavinski Bitar P.D."/>
            <person name="Qin X."/>
            <person name="Weinstock G.M."/>
            <person name="Highlander S.K."/>
            <person name="Town C.D."/>
            <person name="Burne R.A."/>
            <person name="Stanhope M.J."/>
        </authorList>
    </citation>
    <scope>NUCLEOTIDE SEQUENCE [LARGE SCALE GENOMIC DNA]</scope>
    <source>
        <strain evidence="1 2">Jelinkova 176</strain>
    </source>
</reference>
<dbReference type="EMBL" id="AEUU02000001">
    <property type="protein sequence ID" value="EGJ27052.1"/>
    <property type="molecule type" value="Genomic_DNA"/>
</dbReference>
<dbReference type="Proteomes" id="UP000005356">
    <property type="component" value="Unassembled WGS sequence"/>
</dbReference>
<proteinExistence type="predicted"/>
<organism evidence="1 2">
    <name type="scientific">Streptococcus porcinus str. Jelinkova 176</name>
    <dbReference type="NCBI Taxonomy" id="873448"/>
    <lineage>
        <taxon>Bacteria</taxon>
        <taxon>Bacillati</taxon>
        <taxon>Bacillota</taxon>
        <taxon>Bacilli</taxon>
        <taxon>Lactobacillales</taxon>
        <taxon>Streptococcaceae</taxon>
        <taxon>Streptococcus</taxon>
    </lineage>
</organism>
<dbReference type="RefSeq" id="WP_003083667.1">
    <property type="nucleotide sequence ID" value="NZ_AEUU02000001.1"/>
</dbReference>